<name>A0A517PX69_9PLAN</name>
<protein>
    <submittedName>
        <fullName evidence="2">Uncharacterized protein</fullName>
    </submittedName>
</protein>
<evidence type="ECO:0000256" key="1">
    <source>
        <dbReference type="SAM" id="SignalP"/>
    </source>
</evidence>
<feature type="chain" id="PRO_5021849437" evidence="1">
    <location>
        <begin position="36"/>
        <end position="220"/>
    </location>
</feature>
<organism evidence="2 3">
    <name type="scientific">Gimesia chilikensis</name>
    <dbReference type="NCBI Taxonomy" id="2605989"/>
    <lineage>
        <taxon>Bacteria</taxon>
        <taxon>Pseudomonadati</taxon>
        <taxon>Planctomycetota</taxon>
        <taxon>Planctomycetia</taxon>
        <taxon>Planctomycetales</taxon>
        <taxon>Planctomycetaceae</taxon>
        <taxon>Gimesia</taxon>
    </lineage>
</organism>
<dbReference type="RefSeq" id="WP_145192206.1">
    <property type="nucleotide sequence ID" value="NZ_CP036266.1"/>
</dbReference>
<sequence length="220" mass="24923" precursor="true">MTQVIYSNKLSFKHSVLSVLMLLVGATLVSPSVYAQKDPFATDAKPAELTSEEQEQAAQELLKGVEKLVLSQQKRIAAKVIRLYPKSESAKIAKLLLAEYSRFAVLTEDQERAQAEWLNQVRDHWFVERDPVHNSCFFTILEGTQVPATKIVNTTKTPLIYELKGPSMPWTGPYRLRAGESHEFHYTAQIRFFTDAGLVVKTLHHGQVLQMNDKDSLHVK</sequence>
<proteinExistence type="predicted"/>
<dbReference type="OrthoDB" id="261062at2"/>
<evidence type="ECO:0000313" key="3">
    <source>
        <dbReference type="Proteomes" id="UP000320421"/>
    </source>
</evidence>
<keyword evidence="3" id="KW-1185">Reference proteome</keyword>
<accession>A0A517PX69</accession>
<dbReference type="AlphaFoldDB" id="A0A517PX69"/>
<evidence type="ECO:0000313" key="2">
    <source>
        <dbReference type="EMBL" id="QDT23981.1"/>
    </source>
</evidence>
<dbReference type="Proteomes" id="UP000320421">
    <property type="component" value="Chromosome"/>
</dbReference>
<dbReference type="EMBL" id="CP036266">
    <property type="protein sequence ID" value="QDT23981.1"/>
    <property type="molecule type" value="Genomic_DNA"/>
</dbReference>
<keyword evidence="1" id="KW-0732">Signal</keyword>
<reference evidence="2 3" key="1">
    <citation type="submission" date="2019-02" db="EMBL/GenBank/DDBJ databases">
        <title>Deep-cultivation of Planctomycetes and their phenomic and genomic characterization uncovers novel biology.</title>
        <authorList>
            <person name="Wiegand S."/>
            <person name="Jogler M."/>
            <person name="Boedeker C."/>
            <person name="Pinto D."/>
            <person name="Vollmers J."/>
            <person name="Rivas-Marin E."/>
            <person name="Kohn T."/>
            <person name="Peeters S.H."/>
            <person name="Heuer A."/>
            <person name="Rast P."/>
            <person name="Oberbeckmann S."/>
            <person name="Bunk B."/>
            <person name="Jeske O."/>
            <person name="Meyerdierks A."/>
            <person name="Storesund J.E."/>
            <person name="Kallscheuer N."/>
            <person name="Luecker S."/>
            <person name="Lage O.M."/>
            <person name="Pohl T."/>
            <person name="Merkel B.J."/>
            <person name="Hornburger P."/>
            <person name="Mueller R.-W."/>
            <person name="Bruemmer F."/>
            <person name="Labrenz M."/>
            <person name="Spormann A.M."/>
            <person name="Op den Camp H."/>
            <person name="Overmann J."/>
            <person name="Amann R."/>
            <person name="Jetten M.S.M."/>
            <person name="Mascher T."/>
            <person name="Medema M.H."/>
            <person name="Devos D.P."/>
            <person name="Kaster A.-K."/>
            <person name="Ovreas L."/>
            <person name="Rohde M."/>
            <person name="Galperin M.Y."/>
            <person name="Jogler C."/>
        </authorList>
    </citation>
    <scope>NUCLEOTIDE SEQUENCE [LARGE SCALE GENOMIC DNA]</scope>
    <source>
        <strain evidence="2 3">HG66A1</strain>
    </source>
</reference>
<feature type="signal peptide" evidence="1">
    <location>
        <begin position="1"/>
        <end position="35"/>
    </location>
</feature>
<gene>
    <name evidence="2" type="ORF">HG66A1_58070</name>
</gene>